<dbReference type="AlphaFoldDB" id="A0A1E3NUK2"/>
<dbReference type="Proteomes" id="UP000094112">
    <property type="component" value="Unassembled WGS sequence"/>
</dbReference>
<sequence>MSRKALGFDDSESEDEAEVVAPKRPGTHRDLIAESLKNQAKVKKYEESTPDIYQYDEVYDDIEAERESKKPKKQDDGGSKYIERLMEAKKQRNMDKLYVQDLKVQKERELEGDEFKDKESFVTSGYKEFREERMKEQENENMGNKSQGNFRESILKKNEPLKSSPNVSKPKRIITHELAKPQFVEEPVTKSRYLPKLTTDEIEQYRMRYFERKKTAII</sequence>
<dbReference type="PANTHER" id="PTHR31938">
    <property type="entry name" value="NUCLEAR SPECKLE SPLICING REGULATORY PROTEIN 1"/>
    <property type="match status" value="1"/>
</dbReference>
<dbReference type="RefSeq" id="XP_019036015.1">
    <property type="nucleotide sequence ID" value="XM_019183968.1"/>
</dbReference>
<accession>A0A1E3NUK2</accession>
<feature type="region of interest" description="Disordered" evidence="3">
    <location>
        <begin position="132"/>
        <end position="172"/>
    </location>
</feature>
<proteinExistence type="inferred from homology"/>
<evidence type="ECO:0000313" key="5">
    <source>
        <dbReference type="EMBL" id="ODQ56808.1"/>
    </source>
</evidence>
<keyword evidence="2" id="KW-0175">Coiled coil</keyword>
<dbReference type="GO" id="GO:0000381">
    <property type="term" value="P:regulation of alternative mRNA splicing, via spliceosome"/>
    <property type="evidence" value="ECO:0007669"/>
    <property type="project" value="InterPro"/>
</dbReference>
<gene>
    <name evidence="5" type="ORF">WICANDRAFT_65688</name>
</gene>
<reference evidence="5 6" key="1">
    <citation type="journal article" date="2016" name="Proc. Natl. Acad. Sci. U.S.A.">
        <title>Comparative genomics of biotechnologically important yeasts.</title>
        <authorList>
            <person name="Riley R."/>
            <person name="Haridas S."/>
            <person name="Wolfe K.H."/>
            <person name="Lopes M.R."/>
            <person name="Hittinger C.T."/>
            <person name="Goeker M."/>
            <person name="Salamov A.A."/>
            <person name="Wisecaver J.H."/>
            <person name="Long T.M."/>
            <person name="Calvey C.H."/>
            <person name="Aerts A.L."/>
            <person name="Barry K.W."/>
            <person name="Choi C."/>
            <person name="Clum A."/>
            <person name="Coughlan A.Y."/>
            <person name="Deshpande S."/>
            <person name="Douglass A.P."/>
            <person name="Hanson S.J."/>
            <person name="Klenk H.-P."/>
            <person name="LaButti K.M."/>
            <person name="Lapidus A."/>
            <person name="Lindquist E.A."/>
            <person name="Lipzen A.M."/>
            <person name="Meier-Kolthoff J.P."/>
            <person name="Ohm R.A."/>
            <person name="Otillar R.P."/>
            <person name="Pangilinan J.L."/>
            <person name="Peng Y."/>
            <person name="Rokas A."/>
            <person name="Rosa C.A."/>
            <person name="Scheuner C."/>
            <person name="Sibirny A.A."/>
            <person name="Slot J.C."/>
            <person name="Stielow J.B."/>
            <person name="Sun H."/>
            <person name="Kurtzman C.P."/>
            <person name="Blackwell M."/>
            <person name="Grigoriev I.V."/>
            <person name="Jeffries T.W."/>
        </authorList>
    </citation>
    <scope>NUCLEOTIDE SEQUENCE [LARGE SCALE GENOMIC DNA]</scope>
    <source>
        <strain evidence="6">ATCC 58044 / CBS 1984 / NCYC 433 / NRRL Y-366-8</strain>
    </source>
</reference>
<protein>
    <recommendedName>
        <fullName evidence="4">Nuclear speckle splicing regulatory protein 1 N-terminal domain-containing protein</fullName>
    </recommendedName>
</protein>
<name>A0A1E3NUK2_WICAA</name>
<dbReference type="OrthoDB" id="3981273at2759"/>
<dbReference type="InterPro" id="IPR018612">
    <property type="entry name" value="NSRP1_N"/>
</dbReference>
<evidence type="ECO:0000313" key="6">
    <source>
        <dbReference type="Proteomes" id="UP000094112"/>
    </source>
</evidence>
<dbReference type="EMBL" id="KV454215">
    <property type="protein sequence ID" value="ODQ56808.1"/>
    <property type="molecule type" value="Genomic_DNA"/>
</dbReference>
<comment type="similarity">
    <text evidence="1">Belongs to the NSRP1 family.</text>
</comment>
<evidence type="ECO:0000256" key="2">
    <source>
        <dbReference type="ARBA" id="ARBA00023054"/>
    </source>
</evidence>
<evidence type="ECO:0000256" key="3">
    <source>
        <dbReference type="SAM" id="MobiDB-lite"/>
    </source>
</evidence>
<dbReference type="STRING" id="683960.A0A1E3NUK2"/>
<dbReference type="GeneID" id="30201214"/>
<keyword evidence="6" id="KW-1185">Reference proteome</keyword>
<evidence type="ECO:0000256" key="1">
    <source>
        <dbReference type="ARBA" id="ARBA00010126"/>
    </source>
</evidence>
<dbReference type="Pfam" id="PF09745">
    <property type="entry name" value="NSRP1_N"/>
    <property type="match status" value="1"/>
</dbReference>
<dbReference type="InterPro" id="IPR042816">
    <property type="entry name" value="Nsrp1"/>
</dbReference>
<dbReference type="PANTHER" id="PTHR31938:SF4">
    <property type="entry name" value="NUCLEAR SPECKLE SPLICING REGULATORY PROTEIN 1"/>
    <property type="match status" value="1"/>
</dbReference>
<evidence type="ECO:0000259" key="4">
    <source>
        <dbReference type="Pfam" id="PF09745"/>
    </source>
</evidence>
<feature type="compositionally biased region" description="Acidic residues" evidence="3">
    <location>
        <begin position="9"/>
        <end position="18"/>
    </location>
</feature>
<organism evidence="5 6">
    <name type="scientific">Wickerhamomyces anomalus (strain ATCC 58044 / CBS 1984 / NCYC 433 / NRRL Y-366-8)</name>
    <name type="common">Yeast</name>
    <name type="synonym">Hansenula anomala</name>
    <dbReference type="NCBI Taxonomy" id="683960"/>
    <lineage>
        <taxon>Eukaryota</taxon>
        <taxon>Fungi</taxon>
        <taxon>Dikarya</taxon>
        <taxon>Ascomycota</taxon>
        <taxon>Saccharomycotina</taxon>
        <taxon>Saccharomycetes</taxon>
        <taxon>Phaffomycetales</taxon>
        <taxon>Wickerhamomycetaceae</taxon>
        <taxon>Wickerhamomyces</taxon>
    </lineage>
</organism>
<feature type="compositionally biased region" description="Polar residues" evidence="3">
    <location>
        <begin position="140"/>
        <end position="150"/>
    </location>
</feature>
<feature type="region of interest" description="Disordered" evidence="3">
    <location>
        <begin position="1"/>
        <end position="28"/>
    </location>
</feature>
<feature type="domain" description="Nuclear speckle splicing regulatory protein 1 N-terminal" evidence="4">
    <location>
        <begin position="39"/>
        <end position="145"/>
    </location>
</feature>